<dbReference type="KEGG" id="prf:PeribacterA2_1143"/>
<protein>
    <submittedName>
        <fullName evidence="5">Uncharacterized protein</fullName>
    </submittedName>
</protein>
<dbReference type="STRING" id="1735162.PeribacterB2_1145"/>
<dbReference type="PANTHER" id="PTHR47197">
    <property type="entry name" value="PROTEIN NIRF"/>
    <property type="match status" value="1"/>
</dbReference>
<feature type="transmembrane region" description="Helical" evidence="4">
    <location>
        <begin position="1265"/>
        <end position="1283"/>
    </location>
</feature>
<evidence type="ECO:0000256" key="1">
    <source>
        <dbReference type="ARBA" id="ARBA00022729"/>
    </source>
</evidence>
<dbReference type="NCBIfam" id="TIGR02276">
    <property type="entry name" value="beta_rpt_yvtn"/>
    <property type="match status" value="4"/>
</dbReference>
<accession>A0A0S1SWR3</accession>
<proteinExistence type="predicted"/>
<dbReference type="EMBL" id="CP013065">
    <property type="protein sequence ID" value="ALM13801.1"/>
    <property type="molecule type" value="Genomic_DNA"/>
</dbReference>
<evidence type="ECO:0000313" key="5">
    <source>
        <dbReference type="EMBL" id="ALM13801.1"/>
    </source>
</evidence>
<keyword evidence="2" id="KW-0677">Repeat</keyword>
<keyword evidence="1" id="KW-0732">Signal</keyword>
<dbReference type="Pfam" id="PF13948">
    <property type="entry name" value="DUF4215"/>
    <property type="match status" value="3"/>
</dbReference>
<dbReference type="InterPro" id="IPR015943">
    <property type="entry name" value="WD40/YVTN_repeat-like_dom_sf"/>
</dbReference>
<keyword evidence="4" id="KW-1133">Transmembrane helix</keyword>
<evidence type="ECO:0000256" key="4">
    <source>
        <dbReference type="SAM" id="Phobius"/>
    </source>
</evidence>
<dbReference type="InterPro" id="IPR051200">
    <property type="entry name" value="Host-pathogen_enzymatic-act"/>
</dbReference>
<sequence>MGMRFSISAVRPFSSRFPFRNSVLVAGFLLAAVFSVIVLRSFGGHSTATLGVNDRCTNLSGNPPPGGVQLYHPYQMPHDVTLYNTCTTEENCPSCTVSQCARCYVEEYVCGGISAGSYFKNTTECNLCENGVCTEAATSSFASEGAGPELRPTIEIAERTGEVYCNAPYGTKCYDLVWTIANVGRTEEYVSSFNISTSPGLRFFETVTNCNRMGDDNVECPFPGGQGKHFPAGYSETWRFPIVADEPPATCPNSIATYYAASALYAGFNGVSYLQIPCTESASSSSSDGILHGCVDPDGSDFYRKVRTEIYFDGVPDPIKGRTDSCNGDRAIDYYCDSPIQNMMFGPSQQQHLCPYGCVNGACQWGPNVCQNGVIPVQSRPQFITAVGSKVYVLNFVSRSISVINTATNTVSATIPMGSRIDAIAAVGSKVFVANSGNSTVSVINAAIDTVMTAIPMSPYPTGFVVVGTKLYVLQGGEPVISVINTVTNTVQSTIQVGDFTYDLAAVGTYVYAANENLVISVINTATNTVQTTIPMSARPNTLIAAGSKLYVTHWDTGIVSVINTATNTVEATIPVGTNPRSLAVAGTKVYVANVSSNNVSVIDTNTNTVLATIPVGMRPYALAVSGTKVYAVGGTAVTVIDTNTNTVLATIAAGANLEAIAVSGTKVYVAGNHVDGRVFVVDTLTDTLSCSAATAVSSSSASQCPTPPPPPAGCALICTNGNPCPLCHVQCPSSSSSSRSSSASAIPAGSSSSAVASSAGPSSVSSAAQTSQSSSSSQAVSSVGALCGNRVIETGEQCDDGNVVPGDGCGQICQREAGWVCSGVPSVCTTVCGDGIRAGVEQCDDANLNNGDGCSRTCQTEQGVSSTASSQPIAVISSSAASGAPTCGNGQREGSEQCEADAECTAGTICRSCRCIAPTQRCGNGTVEAPEQCDSGHPCPDGGFCTATCSCVPRSSTSARSSAPSPSCGNGTLNDSEECEINAPCPIPGSVCVNCVCRPPAASCGNGLIEDQEECEFGYSCSDQGICQDCRCGPGAETTALLQASSSVTAPAPAPLTLPQICGNALLEGSEQCETNAACPRPGDLCVDCQCHNPPQARCGNTQLELSEECDDGNTQDGDGCSGLCQRETINLIASQAICGNGLIERDEECDDGNTVSEDGCSAVCQREVLPPRLELTLLPEQPASSSVAFQPVSSAPAVTVPVRTGPTPKRAVSSVPAFFPAAPVPSALAPSILATTIVQPPSWQAYASVIPYAPPTGPVGSTGPASVALMAAGAAAGLAWMRRKRKP</sequence>
<dbReference type="Gene3D" id="2.130.10.10">
    <property type="entry name" value="YVTN repeat-like/Quinoprotein amine dehydrogenase"/>
    <property type="match status" value="4"/>
</dbReference>
<keyword evidence="4" id="KW-0472">Membrane</keyword>
<dbReference type="Proteomes" id="UP000069135">
    <property type="component" value="Chromosome"/>
</dbReference>
<keyword evidence="3" id="KW-1015">Disulfide bond</keyword>
<evidence type="ECO:0000256" key="2">
    <source>
        <dbReference type="ARBA" id="ARBA00022737"/>
    </source>
</evidence>
<accession>A0A0S1SJL9</accession>
<accession>A0A0S1STH5</accession>
<dbReference type="PANTHER" id="PTHR47197:SF3">
    <property type="entry name" value="DIHYDRO-HEME D1 DEHYDROGENASE"/>
    <property type="match status" value="1"/>
</dbReference>
<dbReference type="NCBIfam" id="TIGR02232">
    <property type="entry name" value="myxo_disulf_rpt"/>
    <property type="match status" value="4"/>
</dbReference>
<dbReference type="PATRIC" id="fig|1735161.3.peg.1117"/>
<accession>A0A0S1SMH1</accession>
<dbReference type="InterPro" id="IPR011964">
    <property type="entry name" value="YVTN_b-propeller_repeat"/>
</dbReference>
<reference evidence="6" key="1">
    <citation type="submission" date="2015-10" db="EMBL/GenBank/DDBJ databases">
        <title>Analysis of five complete genome sequences for members of the class Peribacteria in the recently recognized Peregrinibacteria bacterial phylum.</title>
        <authorList>
            <person name="Anantharaman K."/>
            <person name="Brown C.T."/>
            <person name="Burstein D."/>
            <person name="Castelle C.J."/>
            <person name="Probst A.J."/>
            <person name="Thomas B.C."/>
            <person name="Williams K.H."/>
            <person name="Banfield J.F."/>
        </authorList>
    </citation>
    <scope>NUCLEOTIDE SEQUENCE [LARGE SCALE GENOMIC DNA]</scope>
</reference>
<dbReference type="SUPFAM" id="SSF50974">
    <property type="entry name" value="Nitrous oxide reductase, N-terminal domain"/>
    <property type="match status" value="1"/>
</dbReference>
<accession>A0A0S1SPD6</accession>
<organism evidence="5 6">
    <name type="scientific">Candidatus Peribacter riflensis</name>
    <dbReference type="NCBI Taxonomy" id="1735162"/>
    <lineage>
        <taxon>Bacteria</taxon>
        <taxon>Candidatus Peregrinibacteriota</taxon>
        <taxon>Candidatus Peribacteria</taxon>
        <taxon>Candidatus Peribacterales</taxon>
        <taxon>Candidatus Peribacteraceae</taxon>
        <taxon>Candidatus Peribacter</taxon>
    </lineage>
</organism>
<name>A0A0S1SJL9_9BACT</name>
<reference evidence="5 6" key="2">
    <citation type="journal article" date="2016" name="PeerJ">
        <title>Analysis of five complete genome sequences for members of the class Peribacteria in the recently recognized Peregrinibacteria bacterial phylum.</title>
        <authorList>
            <person name="Anantharaman K."/>
            <person name="Brown C.T."/>
            <person name="Burstein D."/>
            <person name="Castelle C.J."/>
            <person name="Probst A.J."/>
            <person name="Thomas B.C."/>
            <person name="Williams K.H."/>
            <person name="Banfield J.F."/>
        </authorList>
    </citation>
    <scope>NUCLEOTIDE SEQUENCE [LARGE SCALE GENOMIC DNA]</scope>
    <source>
        <strain evidence="5">RIFOXYD1_FULL_PER-ii_59_16</strain>
    </source>
</reference>
<evidence type="ECO:0000256" key="3">
    <source>
        <dbReference type="ARBA" id="ARBA00023157"/>
    </source>
</evidence>
<dbReference type="InterPro" id="IPR011045">
    <property type="entry name" value="N2O_reductase_N"/>
</dbReference>
<keyword evidence="4" id="KW-0812">Transmembrane</keyword>
<evidence type="ECO:0000313" key="6">
    <source>
        <dbReference type="Proteomes" id="UP000069135"/>
    </source>
</evidence>
<dbReference type="InterPro" id="IPR011936">
    <property type="entry name" value="Myxo_disulph_rpt"/>
</dbReference>
<gene>
    <name evidence="5" type="ORF">PeribacterD1_1143</name>
</gene>